<evidence type="ECO:0000256" key="6">
    <source>
        <dbReference type="ARBA" id="ARBA00022989"/>
    </source>
</evidence>
<name>A0A1B6FWX5_9HEMI</name>
<sequence>MFRLFHSVFRQNSYFIISFTLGMCLSIYMAPLFNQNNCTNFNTKIGNDNSKKTVQVNDAYEPKINLAAKPKIAMKAGHGIIRPRFHKAELGIRNKLFLGVLTSPESISSLAVALNKTASKFVSKIMFFIDAPSAQRLNVSLLKLPGIVGFTDTRQTLKPFHLIKYVSDNFLEDYDFFFIIKDTSYIHAQKLSDYAKKISIIYDIHVGRTVQTIDASEKICSLDSGILLSNSVVKKMQKSLEWCVKNAVTKDDNVNFGRCVFHASQVPCSDSAQGIKFQTFIIRKGQLNSLIPSVTTDNQKFDNSLIIGPLFKAEHYYTIHFYFSMKAATQLNVAVEDLRKSVVKLSKSQTAETSRWPVASQPPAVPLSHFDVVRWDHFTLTHKYLNNDFTNLVPLSGADKEDIQRIISASISHVEEKYESALKFHRFINGYQKFDPSRGMDYIIDLEFRETTSGKTIHKRFEVFKSLGKVEMVPVPYVTENVRIHVVIPVQSADSERIMTFLKQYSINAMEKKDLQFLMLVFIYNSHESSKGDNDIFKEVKNKALSLSNKFEKLGNLVKWHSIKLPGNGSDFAVLTESLLDFAVMDSVLKKFSLESLVLVGRPNMEVRLDYFNRVRMNTVSDFQVFSAIPFTEYHPDIIYNENRPQPPELDINKNYGHYDSTNFKHISFYTADYLKARKKIEDIIPLVKYDKDIWKLTPKTQLAEDSPYHLYTTNGIYNMFVKNSKAHILRAVEPSLRLRHSLETCVYCRNQVEFNDYCTRMQAFNLATRSQLGRLILDYQAHVAFPQSEF</sequence>
<gene>
    <name evidence="10" type="ORF">g.15090</name>
</gene>
<keyword evidence="3 9" id="KW-0808">Transferase</keyword>
<comment type="subcellular location">
    <subcellularLocation>
        <location evidence="1 9">Golgi apparatus</location>
        <location evidence="1 9">Golgi stack membrane</location>
        <topology evidence="1 9">Single-pass type II membrane protein</topology>
    </subcellularLocation>
</comment>
<dbReference type="AlphaFoldDB" id="A0A1B6FWX5"/>
<evidence type="ECO:0000256" key="7">
    <source>
        <dbReference type="ARBA" id="ARBA00023034"/>
    </source>
</evidence>
<protein>
    <recommendedName>
        <fullName evidence="9">Hexosyltransferase</fullName>
        <ecNumber evidence="9">2.4.1.-</ecNumber>
    </recommendedName>
</protein>
<evidence type="ECO:0000256" key="2">
    <source>
        <dbReference type="ARBA" id="ARBA00009239"/>
    </source>
</evidence>
<comment type="similarity">
    <text evidence="2 9">Belongs to the chondroitin N-acetylgalactosaminyltransferase family.</text>
</comment>
<evidence type="ECO:0000256" key="1">
    <source>
        <dbReference type="ARBA" id="ARBA00004447"/>
    </source>
</evidence>
<evidence type="ECO:0000256" key="3">
    <source>
        <dbReference type="ARBA" id="ARBA00022679"/>
    </source>
</evidence>
<dbReference type="EMBL" id="GECZ01015077">
    <property type="protein sequence ID" value="JAS54692.1"/>
    <property type="molecule type" value="Transcribed_RNA"/>
</dbReference>
<dbReference type="PANTHER" id="PTHR12369:SF13">
    <property type="entry name" value="HEXOSYLTRANSFERASE"/>
    <property type="match status" value="1"/>
</dbReference>
<evidence type="ECO:0000256" key="8">
    <source>
        <dbReference type="ARBA" id="ARBA00023136"/>
    </source>
</evidence>
<keyword evidence="8 9" id="KW-0472">Membrane</keyword>
<dbReference type="GO" id="GO:0047238">
    <property type="term" value="F:glucuronosyl-N-acetylgalactosaminyl-proteoglycan 4-beta-N-acetylgalactosaminyltransferase activity"/>
    <property type="evidence" value="ECO:0007669"/>
    <property type="project" value="TreeGrafter"/>
</dbReference>
<reference evidence="10" key="1">
    <citation type="submission" date="2015-11" db="EMBL/GenBank/DDBJ databases">
        <title>De novo transcriptome assembly of four potential Pierce s Disease insect vectors from Arizona vineyards.</title>
        <authorList>
            <person name="Tassone E.E."/>
        </authorList>
    </citation>
    <scope>NUCLEOTIDE SEQUENCE</scope>
</reference>
<dbReference type="EC" id="2.4.1.-" evidence="9"/>
<keyword evidence="4 9" id="KW-0812">Transmembrane</keyword>
<dbReference type="GO" id="GO:0032580">
    <property type="term" value="C:Golgi cisterna membrane"/>
    <property type="evidence" value="ECO:0007669"/>
    <property type="project" value="UniProtKB-SubCell"/>
</dbReference>
<evidence type="ECO:0000313" key="10">
    <source>
        <dbReference type="EMBL" id="JAS54692.1"/>
    </source>
</evidence>
<proteinExistence type="inferred from homology"/>
<accession>A0A1B6FWX5</accession>
<dbReference type="PANTHER" id="PTHR12369">
    <property type="entry name" value="CHONDROITIN SYNTHASE"/>
    <property type="match status" value="1"/>
</dbReference>
<feature type="transmembrane region" description="Helical" evidence="9">
    <location>
        <begin position="12"/>
        <end position="33"/>
    </location>
</feature>
<evidence type="ECO:0000256" key="5">
    <source>
        <dbReference type="ARBA" id="ARBA00022968"/>
    </source>
</evidence>
<dbReference type="Pfam" id="PF05679">
    <property type="entry name" value="CHGN"/>
    <property type="match status" value="1"/>
</dbReference>
<keyword evidence="6 9" id="KW-1133">Transmembrane helix</keyword>
<dbReference type="InterPro" id="IPR051227">
    <property type="entry name" value="CS_glycosyltransferase"/>
</dbReference>
<keyword evidence="5 9" id="KW-0735">Signal-anchor</keyword>
<evidence type="ECO:0000256" key="4">
    <source>
        <dbReference type="ARBA" id="ARBA00022692"/>
    </source>
</evidence>
<dbReference type="Gene3D" id="3.90.550.50">
    <property type="match status" value="1"/>
</dbReference>
<evidence type="ECO:0000256" key="9">
    <source>
        <dbReference type="RuleBase" id="RU364016"/>
    </source>
</evidence>
<organism evidence="10">
    <name type="scientific">Cuerna arida</name>
    <dbReference type="NCBI Taxonomy" id="1464854"/>
    <lineage>
        <taxon>Eukaryota</taxon>
        <taxon>Metazoa</taxon>
        <taxon>Ecdysozoa</taxon>
        <taxon>Arthropoda</taxon>
        <taxon>Hexapoda</taxon>
        <taxon>Insecta</taxon>
        <taxon>Pterygota</taxon>
        <taxon>Neoptera</taxon>
        <taxon>Paraneoptera</taxon>
        <taxon>Hemiptera</taxon>
        <taxon>Auchenorrhyncha</taxon>
        <taxon>Membracoidea</taxon>
        <taxon>Cicadellidae</taxon>
        <taxon>Cicadellinae</taxon>
        <taxon>Proconiini</taxon>
        <taxon>Cuerna</taxon>
    </lineage>
</organism>
<keyword evidence="7 9" id="KW-0333">Golgi apparatus</keyword>
<dbReference type="InterPro" id="IPR008428">
    <property type="entry name" value="Chond_GalNAc"/>
</dbReference>